<protein>
    <submittedName>
        <fullName evidence="2">DUF2341 domain-containing protein</fullName>
    </submittedName>
</protein>
<sequence length="616" mass="72030">MYTSQSMLILTLLLLLTAALFYHTIDLQKKQIIKEMEATSVDLKSSSVEHVVSTSLSPTFNKVLNDASLKVANEGFFSSPKEVVNYLERNTEDHIRSYLDNVNRYYSEQGYRFTYSFDITNITMANGFTFKIDYSFSYNLSYRDGTINKTDSIESSQYVTVKTVLDAYHYRKPAYIMPIHIYNPNKEDLTDFQVKIILDSSNYDFSKDPDGKGLRFIDKKNSYIPHWIEYWKDGKAIIWIKIPKLKAQDTTTIYLISTYPKISGSNGDGVFELFDDFEYNYSIGGKWNDLYGEWDYYYYDIDHPLYNEDYNKRVIGCEYAPPVARIISVDNISLKNYIVEVDAVGDNDYEYYIEDIRGTWLVDHPAPNIMVGYLAHPQHFWNTTTHPDAFYTFDLGGRYRENGPALYTNDGSTLNWNKLSLAPPFTGIMICKEFSVSYWHVYREMINYYISSPKKERWYRIKLLIKESEVKGFKEVYGTYTSLGNYLEDNFENPWLIATEVKPYGSHFLLGTSWGDNDPDYYQHVYFDNFRVRKYAPKEPKVYVTGKMIRIYPLIYISPPRAYGTYYGEGTNPNPYFVEDPSGEHPSIVDMLAGRDKREWKYGYSIKLIGFYLPEK</sequence>
<dbReference type="AlphaFoldDB" id="A0A833E4P0"/>
<feature type="domain" description="DUF2341" evidence="1">
    <location>
        <begin position="210"/>
        <end position="288"/>
    </location>
</feature>
<gene>
    <name evidence="2" type="ORF">EYH21_00410</name>
</gene>
<name>A0A833E4P0_9EURY</name>
<reference evidence="2" key="1">
    <citation type="journal article" date="2020" name="ISME J.">
        <title>Gammaproteobacteria mediating utilization of methyl-, sulfur- and petroleum organic compounds in deep ocean hydrothermal plumes.</title>
        <authorList>
            <person name="Zhou Z."/>
            <person name="Liu Y."/>
            <person name="Pan J."/>
            <person name="Cron B.R."/>
            <person name="Toner B.M."/>
            <person name="Anantharaman K."/>
            <person name="Breier J.A."/>
            <person name="Dick G.J."/>
            <person name="Li M."/>
        </authorList>
    </citation>
    <scope>NUCLEOTIDE SEQUENCE</scope>
    <source>
        <strain evidence="2">SZUA-1471</strain>
    </source>
</reference>
<accession>A0A833E4P0</accession>
<evidence type="ECO:0000313" key="3">
    <source>
        <dbReference type="Proteomes" id="UP000618343"/>
    </source>
</evidence>
<organism evidence="2 3">
    <name type="scientific">Methanothermococcus okinawensis</name>
    <dbReference type="NCBI Taxonomy" id="155863"/>
    <lineage>
        <taxon>Archaea</taxon>
        <taxon>Methanobacteriati</taxon>
        <taxon>Methanobacteriota</taxon>
        <taxon>Methanomada group</taxon>
        <taxon>Methanococci</taxon>
        <taxon>Methanococcales</taxon>
        <taxon>Methanococcaceae</taxon>
        <taxon>Methanothermococcus</taxon>
    </lineage>
</organism>
<proteinExistence type="predicted"/>
<evidence type="ECO:0000259" key="1">
    <source>
        <dbReference type="Pfam" id="PF10102"/>
    </source>
</evidence>
<dbReference type="EMBL" id="DQUO01000002">
    <property type="protein sequence ID" value="HIP90754.1"/>
    <property type="molecule type" value="Genomic_DNA"/>
</dbReference>
<comment type="caution">
    <text evidence="2">The sequence shown here is derived from an EMBL/GenBank/DDBJ whole genome shotgun (WGS) entry which is preliminary data.</text>
</comment>
<dbReference type="InterPro" id="IPR018765">
    <property type="entry name" value="DUF2341"/>
</dbReference>
<evidence type="ECO:0000313" key="2">
    <source>
        <dbReference type="EMBL" id="HIP90754.1"/>
    </source>
</evidence>
<dbReference type="Pfam" id="PF10102">
    <property type="entry name" value="DUF2341"/>
    <property type="match status" value="1"/>
</dbReference>
<dbReference type="Proteomes" id="UP000618343">
    <property type="component" value="Unassembled WGS sequence"/>
</dbReference>